<sequence>MNDLAWSGHGKQTGDRAYLKQVLDITEEAMGKLDFKDKAVADAEGIMKLLREVIQGSQRLSKKAASEAVMAYKHLWPDAIAAFPFDVITTDAILALANGLRDGNHRPDIPLVPEPLSHSKAKQQGAQIAGAIVKAYHVAVAVSGQPFPSYQLVEPVEQDLGLTLLKTTTDMRQEQVQAIQKILGNQRQEYQGIAQSSFKTVHVWSSRPTQQDSRERMRDGELDDGGLDSGTSSEPNESESNNLDPEDEARMEASEVRTGLAEDELDPVEIERQQMEDEKRVAAKRKREREMEETKNARLRLEDKERFPWGTF</sequence>
<gene>
    <name evidence="1" type="ORF">NM208_g8598</name>
</gene>
<dbReference type="EMBL" id="JANRMS010000996">
    <property type="protein sequence ID" value="KAJ3532076.1"/>
    <property type="molecule type" value="Genomic_DNA"/>
</dbReference>
<protein>
    <submittedName>
        <fullName evidence="1">Uncharacterized protein</fullName>
    </submittedName>
</protein>
<comment type="caution">
    <text evidence="1">The sequence shown here is derived from an EMBL/GenBank/DDBJ whole genome shotgun (WGS) entry which is preliminary data.</text>
</comment>
<accession>A0ACC1S4Q8</accession>
<evidence type="ECO:0000313" key="2">
    <source>
        <dbReference type="Proteomes" id="UP001148629"/>
    </source>
</evidence>
<keyword evidence="2" id="KW-1185">Reference proteome</keyword>
<evidence type="ECO:0000313" key="1">
    <source>
        <dbReference type="EMBL" id="KAJ3532076.1"/>
    </source>
</evidence>
<reference evidence="1" key="1">
    <citation type="submission" date="2022-08" db="EMBL/GenBank/DDBJ databases">
        <title>Genome Sequence of Fusarium decemcellulare.</title>
        <authorList>
            <person name="Buettner E."/>
        </authorList>
    </citation>
    <scope>NUCLEOTIDE SEQUENCE</scope>
    <source>
        <strain evidence="1">Babe19</strain>
    </source>
</reference>
<name>A0ACC1S4Q8_9HYPO</name>
<dbReference type="Proteomes" id="UP001148629">
    <property type="component" value="Unassembled WGS sequence"/>
</dbReference>
<organism evidence="1 2">
    <name type="scientific">Fusarium decemcellulare</name>
    <dbReference type="NCBI Taxonomy" id="57161"/>
    <lineage>
        <taxon>Eukaryota</taxon>
        <taxon>Fungi</taxon>
        <taxon>Dikarya</taxon>
        <taxon>Ascomycota</taxon>
        <taxon>Pezizomycotina</taxon>
        <taxon>Sordariomycetes</taxon>
        <taxon>Hypocreomycetidae</taxon>
        <taxon>Hypocreales</taxon>
        <taxon>Nectriaceae</taxon>
        <taxon>Fusarium</taxon>
        <taxon>Fusarium decemcellulare species complex</taxon>
    </lineage>
</organism>
<proteinExistence type="predicted"/>